<comment type="caution">
    <text evidence="2">The sequence shown here is derived from an EMBL/GenBank/DDBJ whole genome shotgun (WGS) entry which is preliminary data.</text>
</comment>
<proteinExistence type="predicted"/>
<organism evidence="2 3">
    <name type="scientific">Mycobacterium timonense</name>
    <dbReference type="NCBI Taxonomy" id="701043"/>
    <lineage>
        <taxon>Bacteria</taxon>
        <taxon>Bacillati</taxon>
        <taxon>Actinomycetota</taxon>
        <taxon>Actinomycetes</taxon>
        <taxon>Mycobacteriales</taxon>
        <taxon>Mycobacteriaceae</taxon>
        <taxon>Mycobacterium</taxon>
        <taxon>Mycobacterium avium complex (MAC)</taxon>
    </lineage>
</organism>
<evidence type="ECO:0000313" key="3">
    <source>
        <dbReference type="Proteomes" id="UP000465301"/>
    </source>
</evidence>
<evidence type="ECO:0000256" key="1">
    <source>
        <dbReference type="SAM" id="MobiDB-lite"/>
    </source>
</evidence>
<dbReference type="Proteomes" id="UP000465301">
    <property type="component" value="Unassembled WGS sequence"/>
</dbReference>
<sequence>MTDQPDAGPVDDDVVAAGEQEEFVAAGRKEDEAEQRTGERHRRALDRQRPSARFLHGIGHAGQVVKGELDVRVIDRPLEDLAVDLDEGHPGRLGFPHRLADRPLQGVALDHAVDPHEQAELPLGVGVTGFARQPDVQLSARQRECLMIKLHPTPQPQGLPFNPPVD</sequence>
<reference evidence="2 3" key="1">
    <citation type="journal article" date="2019" name="Emerg. Microbes Infect.">
        <title>Comprehensive subspecies identification of 175 nontuberculous mycobacteria species based on 7547 genomic profiles.</title>
        <authorList>
            <person name="Matsumoto Y."/>
            <person name="Kinjo T."/>
            <person name="Motooka D."/>
            <person name="Nabeya D."/>
            <person name="Jung N."/>
            <person name="Uechi K."/>
            <person name="Horii T."/>
            <person name="Iida T."/>
            <person name="Fujita J."/>
            <person name="Nakamura S."/>
        </authorList>
    </citation>
    <scope>NUCLEOTIDE SEQUENCE [LARGE SCALE GENOMIC DNA]</scope>
    <source>
        <strain evidence="2 3">JCM 30726</strain>
    </source>
</reference>
<feature type="compositionally biased region" description="Basic and acidic residues" evidence="1">
    <location>
        <begin position="27"/>
        <end position="38"/>
    </location>
</feature>
<accession>A0A7I9Z700</accession>
<name>A0A7I9Z700_9MYCO</name>
<feature type="compositionally biased region" description="Acidic residues" evidence="1">
    <location>
        <begin position="9"/>
        <end position="22"/>
    </location>
</feature>
<protein>
    <submittedName>
        <fullName evidence="2">Uncharacterized protein</fullName>
    </submittedName>
</protein>
<dbReference type="AlphaFoldDB" id="A0A7I9Z700"/>
<gene>
    <name evidence="2" type="ORF">MTIM_23360</name>
</gene>
<feature type="region of interest" description="Disordered" evidence="1">
    <location>
        <begin position="1"/>
        <end position="50"/>
    </location>
</feature>
<dbReference type="EMBL" id="BLLA01000001">
    <property type="protein sequence ID" value="GFG96457.1"/>
    <property type="molecule type" value="Genomic_DNA"/>
</dbReference>
<keyword evidence="3" id="KW-1185">Reference proteome</keyword>
<evidence type="ECO:0000313" key="2">
    <source>
        <dbReference type="EMBL" id="GFG96457.1"/>
    </source>
</evidence>